<dbReference type="InterPro" id="IPR017441">
    <property type="entry name" value="Protein_kinase_ATP_BS"/>
</dbReference>
<name>A0AAV5BPK0_ELECO</name>
<keyword evidence="8" id="KW-1185">Reference proteome</keyword>
<dbReference type="SUPFAM" id="SSF56112">
    <property type="entry name" value="Protein kinase-like (PK-like)"/>
    <property type="match status" value="1"/>
</dbReference>
<evidence type="ECO:0000259" key="6">
    <source>
        <dbReference type="PROSITE" id="PS50011"/>
    </source>
</evidence>
<feature type="binding site" evidence="3">
    <location>
        <position position="315"/>
    </location>
    <ligand>
        <name>ATP</name>
        <dbReference type="ChEBI" id="CHEBI:30616"/>
    </ligand>
</feature>
<dbReference type="AlphaFoldDB" id="A0AAV5BPK0"/>
<keyword evidence="1 3" id="KW-0547">Nucleotide-binding</keyword>
<evidence type="ECO:0000256" key="1">
    <source>
        <dbReference type="ARBA" id="ARBA00022741"/>
    </source>
</evidence>
<feature type="signal peptide" evidence="5">
    <location>
        <begin position="1"/>
        <end position="36"/>
    </location>
</feature>
<keyword evidence="2 3" id="KW-0067">ATP-binding</keyword>
<dbReference type="EMBL" id="BQKI01000002">
    <property type="protein sequence ID" value="GJM87635.1"/>
    <property type="molecule type" value="Genomic_DNA"/>
</dbReference>
<evidence type="ECO:0000256" key="2">
    <source>
        <dbReference type="ARBA" id="ARBA00022840"/>
    </source>
</evidence>
<keyword evidence="4" id="KW-1133">Transmembrane helix</keyword>
<reference evidence="7" key="2">
    <citation type="submission" date="2021-12" db="EMBL/GenBank/DDBJ databases">
        <title>Resequencing data analysis of finger millet.</title>
        <authorList>
            <person name="Hatakeyama M."/>
            <person name="Aluri S."/>
            <person name="Balachadran M.T."/>
            <person name="Sivarajan S.R."/>
            <person name="Poveda L."/>
            <person name="Shimizu-Inatsugi R."/>
            <person name="Schlapbach R."/>
            <person name="Sreeman S.M."/>
            <person name="Shimizu K.K."/>
        </authorList>
    </citation>
    <scope>NUCLEOTIDE SEQUENCE</scope>
</reference>
<sequence>MACSSAHGSKLCVDHNNFALLLLLCAALTTISVAVATDDVFTYSIPAFTGTSKDLMVLTNMTAVHSSLESLRPQELSGEGIVQLSQPVDFWRPTDDLEASFNTRFTLITREAPVSLNVSVAPHGSATAVTVWVEYQAYVHLLSVYVSQIGAMRPPDALVKTSLGAGEHWTTANASVGFFAGRISVLNAGVQDWNLTVVFPQSSNSDGSRGLSFDAILSLFLGLAATITIITATAVYMYLNSKYRRWKNELDKLAKVMQDVPGMPTQVEFTEIQKATRNFHDTTKLGKGGFGAVYRCTLPASASRTGQALEVAVKKFTQEVEDRRYDDFLAEVSIINRLRQKNIVPLLGWSYDKGVPMLVYEYMTNGSLDQHLFRRGGNNRHDDHMDAAI</sequence>
<feature type="domain" description="Protein kinase" evidence="6">
    <location>
        <begin position="279"/>
        <end position="389"/>
    </location>
</feature>
<dbReference type="GO" id="GO:0051707">
    <property type="term" value="P:response to other organism"/>
    <property type="evidence" value="ECO:0007669"/>
    <property type="project" value="UniProtKB-ARBA"/>
</dbReference>
<proteinExistence type="predicted"/>
<gene>
    <name evidence="7" type="primary">ga03611</name>
    <name evidence="7" type="ORF">PR202_ga03611</name>
</gene>
<dbReference type="Pfam" id="PF07714">
    <property type="entry name" value="PK_Tyr_Ser-Thr"/>
    <property type="match status" value="1"/>
</dbReference>
<dbReference type="InterPro" id="IPR011009">
    <property type="entry name" value="Kinase-like_dom_sf"/>
</dbReference>
<feature type="chain" id="PRO_5043484183" description="Protein kinase domain-containing protein" evidence="5">
    <location>
        <begin position="37"/>
        <end position="389"/>
    </location>
</feature>
<comment type="caution">
    <text evidence="7">The sequence shown here is derived from an EMBL/GenBank/DDBJ whole genome shotgun (WGS) entry which is preliminary data.</text>
</comment>
<evidence type="ECO:0000313" key="7">
    <source>
        <dbReference type="EMBL" id="GJM87635.1"/>
    </source>
</evidence>
<evidence type="ECO:0000256" key="4">
    <source>
        <dbReference type="SAM" id="Phobius"/>
    </source>
</evidence>
<evidence type="ECO:0000256" key="5">
    <source>
        <dbReference type="SAM" id="SignalP"/>
    </source>
</evidence>
<dbReference type="Proteomes" id="UP001054889">
    <property type="component" value="Unassembled WGS sequence"/>
</dbReference>
<evidence type="ECO:0000313" key="8">
    <source>
        <dbReference type="Proteomes" id="UP001054889"/>
    </source>
</evidence>
<evidence type="ECO:0000256" key="3">
    <source>
        <dbReference type="PROSITE-ProRule" id="PRU10141"/>
    </source>
</evidence>
<dbReference type="PROSITE" id="PS00107">
    <property type="entry name" value="PROTEIN_KINASE_ATP"/>
    <property type="match status" value="1"/>
</dbReference>
<dbReference type="InterPro" id="IPR050528">
    <property type="entry name" value="L-type_Lectin-RKs"/>
</dbReference>
<keyword evidence="5" id="KW-0732">Signal</keyword>
<dbReference type="Gene3D" id="3.30.200.20">
    <property type="entry name" value="Phosphorylase Kinase, domain 1"/>
    <property type="match status" value="1"/>
</dbReference>
<protein>
    <recommendedName>
        <fullName evidence="6">Protein kinase domain-containing protein</fullName>
    </recommendedName>
</protein>
<dbReference type="SUPFAM" id="SSF49899">
    <property type="entry name" value="Concanavalin A-like lectins/glucanases"/>
    <property type="match status" value="1"/>
</dbReference>
<dbReference type="InterPro" id="IPR001245">
    <property type="entry name" value="Ser-Thr/Tyr_kinase_cat_dom"/>
</dbReference>
<dbReference type="InterPro" id="IPR000719">
    <property type="entry name" value="Prot_kinase_dom"/>
</dbReference>
<organism evidence="7 8">
    <name type="scientific">Eleusine coracana subsp. coracana</name>
    <dbReference type="NCBI Taxonomy" id="191504"/>
    <lineage>
        <taxon>Eukaryota</taxon>
        <taxon>Viridiplantae</taxon>
        <taxon>Streptophyta</taxon>
        <taxon>Embryophyta</taxon>
        <taxon>Tracheophyta</taxon>
        <taxon>Spermatophyta</taxon>
        <taxon>Magnoliopsida</taxon>
        <taxon>Liliopsida</taxon>
        <taxon>Poales</taxon>
        <taxon>Poaceae</taxon>
        <taxon>PACMAD clade</taxon>
        <taxon>Chloridoideae</taxon>
        <taxon>Cynodonteae</taxon>
        <taxon>Eleusininae</taxon>
        <taxon>Eleusine</taxon>
    </lineage>
</organism>
<accession>A0AAV5BPK0</accession>
<feature type="transmembrane region" description="Helical" evidence="4">
    <location>
        <begin position="215"/>
        <end position="239"/>
    </location>
</feature>
<dbReference type="PANTHER" id="PTHR27007">
    <property type="match status" value="1"/>
</dbReference>
<dbReference type="PROSITE" id="PS50011">
    <property type="entry name" value="PROTEIN_KINASE_DOM"/>
    <property type="match status" value="1"/>
</dbReference>
<dbReference type="GO" id="GO:0004672">
    <property type="term" value="F:protein kinase activity"/>
    <property type="evidence" value="ECO:0007669"/>
    <property type="project" value="InterPro"/>
</dbReference>
<keyword evidence="4" id="KW-0472">Membrane</keyword>
<dbReference type="InterPro" id="IPR013320">
    <property type="entry name" value="ConA-like_dom_sf"/>
</dbReference>
<keyword evidence="4" id="KW-0812">Transmembrane</keyword>
<dbReference type="GO" id="GO:0005524">
    <property type="term" value="F:ATP binding"/>
    <property type="evidence" value="ECO:0007669"/>
    <property type="project" value="UniProtKB-UniRule"/>
</dbReference>
<reference evidence="7" key="1">
    <citation type="journal article" date="2018" name="DNA Res.">
        <title>Multiple hybrid de novo genome assembly of finger millet, an orphan allotetraploid crop.</title>
        <authorList>
            <person name="Hatakeyama M."/>
            <person name="Aluri S."/>
            <person name="Balachadran M.T."/>
            <person name="Sivarajan S.R."/>
            <person name="Patrignani A."/>
            <person name="Gruter S."/>
            <person name="Poveda L."/>
            <person name="Shimizu-Inatsugi R."/>
            <person name="Baeten J."/>
            <person name="Francoijs K.J."/>
            <person name="Nataraja K.N."/>
            <person name="Reddy Y.A.N."/>
            <person name="Phadnis S."/>
            <person name="Ravikumar R.L."/>
            <person name="Schlapbach R."/>
            <person name="Sreeman S.M."/>
            <person name="Shimizu K.K."/>
        </authorList>
    </citation>
    <scope>NUCLEOTIDE SEQUENCE</scope>
</reference>